<dbReference type="Proteomes" id="UP000230084">
    <property type="component" value="Unassembled WGS sequence"/>
</dbReference>
<feature type="region of interest" description="Disordered" evidence="1">
    <location>
        <begin position="89"/>
        <end position="135"/>
    </location>
</feature>
<evidence type="ECO:0008006" key="4">
    <source>
        <dbReference type="Google" id="ProtNLM"/>
    </source>
</evidence>
<organism evidence="2 3">
    <name type="scientific">Candidatus Uhrbacteria bacterium CG10_big_fil_rev_8_21_14_0_10_50_16</name>
    <dbReference type="NCBI Taxonomy" id="1975039"/>
    <lineage>
        <taxon>Bacteria</taxon>
        <taxon>Candidatus Uhriibacteriota</taxon>
    </lineage>
</organism>
<name>A0A2H0RM84_9BACT</name>
<feature type="compositionally biased region" description="Acidic residues" evidence="1">
    <location>
        <begin position="118"/>
        <end position="135"/>
    </location>
</feature>
<dbReference type="EMBL" id="PCYM01000005">
    <property type="protein sequence ID" value="PIR47546.1"/>
    <property type="molecule type" value="Genomic_DNA"/>
</dbReference>
<accession>A0A2H0RM84</accession>
<reference evidence="2 3" key="1">
    <citation type="submission" date="2017-09" db="EMBL/GenBank/DDBJ databases">
        <title>Depth-based differentiation of microbial function through sediment-hosted aquifers and enrichment of novel symbionts in the deep terrestrial subsurface.</title>
        <authorList>
            <person name="Probst A.J."/>
            <person name="Ladd B."/>
            <person name="Jarett J.K."/>
            <person name="Geller-Mcgrath D.E."/>
            <person name="Sieber C.M."/>
            <person name="Emerson J.B."/>
            <person name="Anantharaman K."/>
            <person name="Thomas B.C."/>
            <person name="Malmstrom R."/>
            <person name="Stieglmeier M."/>
            <person name="Klingl A."/>
            <person name="Woyke T."/>
            <person name="Ryan C.M."/>
            <person name="Banfield J.F."/>
        </authorList>
    </citation>
    <scope>NUCLEOTIDE SEQUENCE [LARGE SCALE GENOMIC DNA]</scope>
    <source>
        <strain evidence="2">CG10_big_fil_rev_8_21_14_0_10_50_16</strain>
    </source>
</reference>
<dbReference type="AlphaFoldDB" id="A0A2H0RM84"/>
<evidence type="ECO:0000256" key="1">
    <source>
        <dbReference type="SAM" id="MobiDB-lite"/>
    </source>
</evidence>
<protein>
    <recommendedName>
        <fullName evidence="4">Antitoxin</fullName>
    </recommendedName>
</protein>
<evidence type="ECO:0000313" key="3">
    <source>
        <dbReference type="Proteomes" id="UP000230084"/>
    </source>
</evidence>
<proteinExistence type="predicted"/>
<evidence type="ECO:0000313" key="2">
    <source>
        <dbReference type="EMBL" id="PIR47546.1"/>
    </source>
</evidence>
<gene>
    <name evidence="2" type="ORF">COV06_02580</name>
</gene>
<comment type="caution">
    <text evidence="2">The sequence shown here is derived from an EMBL/GenBank/DDBJ whole genome shotgun (WGS) entry which is preliminary data.</text>
</comment>
<sequence>MSQQLQEILHFAQKTGDKVIVTDNEGKEPMVILPFTAYQSLVERLGSVSFTPVSSENESEEIDALADLPEEFFATESNNVDDLALEIPEAPTKQNRDQIWPVSGSKKVENTPALAETDTSDAPEEEEQFYLEPVE</sequence>